<dbReference type="Gene3D" id="3.60.21.10">
    <property type="match status" value="1"/>
</dbReference>
<name>A0A2Z2HRP3_9EURY</name>
<keyword evidence="1" id="KW-0479">Metal-binding</keyword>
<dbReference type="SUPFAM" id="SSF56300">
    <property type="entry name" value="Metallo-dependent phosphatases"/>
    <property type="match status" value="1"/>
</dbReference>
<dbReference type="EMBL" id="CP019893">
    <property type="protein sequence ID" value="ARS88755.1"/>
    <property type="molecule type" value="Genomic_DNA"/>
</dbReference>
<dbReference type="GO" id="GO:0005737">
    <property type="term" value="C:cytoplasm"/>
    <property type="evidence" value="ECO:0007669"/>
    <property type="project" value="TreeGrafter"/>
</dbReference>
<dbReference type="InterPro" id="IPR000979">
    <property type="entry name" value="Phosphodiesterase_MJ0936/Vps29"/>
</dbReference>
<evidence type="ECO:0000313" key="4">
    <source>
        <dbReference type="Proteomes" id="UP000250088"/>
    </source>
</evidence>
<comment type="cofactor">
    <cofactor evidence="1">
        <name>a divalent metal cation</name>
        <dbReference type="ChEBI" id="CHEBI:60240"/>
    </cofactor>
</comment>
<comment type="similarity">
    <text evidence="1">Belongs to the metallophosphoesterase superfamily. YfcE family.</text>
</comment>
<dbReference type="PANTHER" id="PTHR42850">
    <property type="entry name" value="METALLOPHOSPHOESTERASE"/>
    <property type="match status" value="1"/>
</dbReference>
<dbReference type="PANTHER" id="PTHR42850:SF2">
    <property type="entry name" value="BLL5683 PROTEIN"/>
    <property type="match status" value="1"/>
</dbReference>
<dbReference type="PIRSF" id="PIRSF000883">
    <property type="entry name" value="Pesterase_MJ0912"/>
    <property type="match status" value="1"/>
</dbReference>
<dbReference type="GO" id="GO:0016791">
    <property type="term" value="F:phosphatase activity"/>
    <property type="evidence" value="ECO:0007669"/>
    <property type="project" value="TreeGrafter"/>
</dbReference>
<dbReference type="InterPro" id="IPR029052">
    <property type="entry name" value="Metallo-depent_PP-like"/>
</dbReference>
<dbReference type="GeneID" id="32892934"/>
<organism evidence="3 4">
    <name type="scientific">Natrarchaeobaculum aegyptiacum</name>
    <dbReference type="NCBI Taxonomy" id="745377"/>
    <lineage>
        <taxon>Archaea</taxon>
        <taxon>Methanobacteriati</taxon>
        <taxon>Methanobacteriota</taxon>
        <taxon>Stenosarchaea group</taxon>
        <taxon>Halobacteria</taxon>
        <taxon>Halobacteriales</taxon>
        <taxon>Natrialbaceae</taxon>
        <taxon>Natrarchaeobaculum</taxon>
    </lineage>
</organism>
<sequence length="234" mass="25966">MKVGLISDVHANKPALDAVLADMPSVDEILHAGDVVGYGTHPSAVIETFHAHDVTSIQGNHDRAVLGEFHDNFHRIPKSVALWTTDRLEKSELSYLESLPLELERYDGCVKVVHGAPNKPNTYTYPEEFDADLPGDESVLVLGHTHMQAKAEFDEGVVVNPGSVGLPRDGDWRAAYAVLDVETGQVELHRVEYPKEVAQERLREFELPEELVEGLEHGELLFGRTKRSVNDSVE</sequence>
<dbReference type="NCBIfam" id="TIGR00040">
    <property type="entry name" value="yfcE"/>
    <property type="match status" value="1"/>
</dbReference>
<evidence type="ECO:0000256" key="1">
    <source>
        <dbReference type="RuleBase" id="RU362039"/>
    </source>
</evidence>
<dbReference type="InterPro" id="IPR050126">
    <property type="entry name" value="Ap4A_hydrolase"/>
</dbReference>
<gene>
    <name evidence="3" type="ORF">B1756_02605</name>
</gene>
<dbReference type="Pfam" id="PF12850">
    <property type="entry name" value="Metallophos_2"/>
    <property type="match status" value="1"/>
</dbReference>
<feature type="domain" description="Calcineurin-like phosphoesterase" evidence="2">
    <location>
        <begin position="1"/>
        <end position="183"/>
    </location>
</feature>
<dbReference type="OrthoDB" id="9937at2157"/>
<dbReference type="InterPro" id="IPR011152">
    <property type="entry name" value="Pesterase_MJ0912"/>
</dbReference>
<proteinExistence type="inferred from homology"/>
<dbReference type="RefSeq" id="WP_086887139.1">
    <property type="nucleotide sequence ID" value="NZ_CP019893.1"/>
</dbReference>
<dbReference type="Proteomes" id="UP000250088">
    <property type="component" value="Chromosome"/>
</dbReference>
<evidence type="ECO:0000259" key="2">
    <source>
        <dbReference type="Pfam" id="PF12850"/>
    </source>
</evidence>
<evidence type="ECO:0000313" key="3">
    <source>
        <dbReference type="EMBL" id="ARS88755.1"/>
    </source>
</evidence>
<dbReference type="KEGG" id="naj:B1756_02605"/>
<dbReference type="InterPro" id="IPR024654">
    <property type="entry name" value="Calcineurin-like_PHP_lpxH"/>
</dbReference>
<protein>
    <recommendedName>
        <fullName evidence="1">Phosphoesterase</fullName>
        <ecNumber evidence="1">3.1.4.-</ecNumber>
    </recommendedName>
</protein>
<dbReference type="GO" id="GO:0046872">
    <property type="term" value="F:metal ion binding"/>
    <property type="evidence" value="ECO:0007669"/>
    <property type="project" value="UniProtKB-KW"/>
</dbReference>
<reference evidence="4" key="1">
    <citation type="submission" date="2017-02" db="EMBL/GenBank/DDBJ databases">
        <title>Natronthermophilus aegyptiacus gen. nov.,sp. nov., an aerobic, extremely halophilic alkalithermophilic archaeon isolated from the athalassohaline Wadi An Natrun, Egypt.</title>
        <authorList>
            <person name="Zhao B."/>
        </authorList>
    </citation>
    <scope>NUCLEOTIDE SEQUENCE [LARGE SCALE GENOMIC DNA]</scope>
    <source>
        <strain evidence="4">JW/NM-HA 15</strain>
    </source>
</reference>
<dbReference type="AlphaFoldDB" id="A0A2Z2HRP3"/>
<keyword evidence="4" id="KW-1185">Reference proteome</keyword>
<dbReference type="EC" id="3.1.4.-" evidence="1"/>
<accession>A0A2Z2HRP3</accession>